<dbReference type="GO" id="GO:0003700">
    <property type="term" value="F:DNA-binding transcription factor activity"/>
    <property type="evidence" value="ECO:0007669"/>
    <property type="project" value="InterPro"/>
</dbReference>
<dbReference type="InterPro" id="IPR000524">
    <property type="entry name" value="Tscrpt_reg_HTH_GntR"/>
</dbReference>
<dbReference type="InterPro" id="IPR015421">
    <property type="entry name" value="PyrdxlP-dep_Trfase_major"/>
</dbReference>
<dbReference type="InterPro" id="IPR036388">
    <property type="entry name" value="WH-like_DNA-bd_sf"/>
</dbReference>
<dbReference type="InterPro" id="IPR004839">
    <property type="entry name" value="Aminotransferase_I/II_large"/>
</dbReference>
<dbReference type="AlphaFoldDB" id="A0A380RXZ1"/>
<evidence type="ECO:0000256" key="2">
    <source>
        <dbReference type="ARBA" id="ARBA00022898"/>
    </source>
</evidence>
<dbReference type="CDD" id="cd00609">
    <property type="entry name" value="AAT_like"/>
    <property type="match status" value="1"/>
</dbReference>
<evidence type="ECO:0000256" key="1">
    <source>
        <dbReference type="ARBA" id="ARBA00005384"/>
    </source>
</evidence>
<dbReference type="PANTHER" id="PTHR46577:SF1">
    <property type="entry name" value="HTH-TYPE TRANSCRIPTIONAL REGULATORY PROTEIN GABR"/>
    <property type="match status" value="1"/>
</dbReference>
<dbReference type="PROSITE" id="PS50949">
    <property type="entry name" value="HTH_GNTR"/>
    <property type="match status" value="1"/>
</dbReference>
<dbReference type="GO" id="GO:0003677">
    <property type="term" value="F:DNA binding"/>
    <property type="evidence" value="ECO:0007669"/>
    <property type="project" value="UniProtKB-KW"/>
</dbReference>
<dbReference type="InterPro" id="IPR015424">
    <property type="entry name" value="PyrdxlP-dep_Trfase"/>
</dbReference>
<dbReference type="RefSeq" id="WP_109572350.1">
    <property type="nucleotide sequence ID" value="NZ_UHJL01000001.1"/>
</dbReference>
<dbReference type="Pfam" id="PF00392">
    <property type="entry name" value="GntR"/>
    <property type="match status" value="1"/>
</dbReference>
<protein>
    <submittedName>
        <fullName evidence="7">Transcriptional regulator, GntR family</fullName>
    </submittedName>
</protein>
<feature type="domain" description="HTH gntR-type" evidence="6">
    <location>
        <begin position="12"/>
        <end position="80"/>
    </location>
</feature>
<dbReference type="PANTHER" id="PTHR46577">
    <property type="entry name" value="HTH-TYPE TRANSCRIPTIONAL REGULATORY PROTEIN GABR"/>
    <property type="match status" value="1"/>
</dbReference>
<sequence length="471" mass="53965">MLSYDISKAGDDTLYHFLYRSIKDDILSGRLEADAKLPSKRPFANVLGVSVVTVENAYEQLLAEGFIYSLPRKGFFVAAIQSKNPQILPKPIPAKQSRESQRVEPPKALHYIADFVNNQVDASTFPFSTWAKITRKVLCEQQNELLTRSPNSGVIALRKAIAKMLLEFRGMRVYPEQIVVGAGTDCLYTWLVQLLGFDKKYGVEDPGYSKISKIYQKLNVVCNFIPLDEHGVRIDQLEETCTDVVHLSPSHHFPTGKVMPVSRRYELLSWASKSSNRYIVEDEYDSEFRMVGRPIPALQNIDVQDKTIYINSFSKTLASTVRVGYMILPKPLAKRFCEEFSFYTCTISNLVQYVLAKFISGGHYEKHINRMRNFYRHRRDALLETIRRSKLRDRVEIAEQDAGLHFILKVKTTLSDEEFCNRALEKGVRIGALSDYYTMAEPSQHEFVINYSSVPEKQMKKAVLLLEKIVE</sequence>
<dbReference type="Gene3D" id="1.10.10.10">
    <property type="entry name" value="Winged helix-like DNA-binding domain superfamily/Winged helix DNA-binding domain"/>
    <property type="match status" value="1"/>
</dbReference>
<organism evidence="7 8">
    <name type="scientific">Fibrobacter succinogenes</name>
    <name type="common">Bacteroides succinogenes</name>
    <dbReference type="NCBI Taxonomy" id="833"/>
    <lineage>
        <taxon>Bacteria</taxon>
        <taxon>Pseudomonadati</taxon>
        <taxon>Fibrobacterota</taxon>
        <taxon>Fibrobacteria</taxon>
        <taxon>Fibrobacterales</taxon>
        <taxon>Fibrobacteraceae</taxon>
        <taxon>Fibrobacter</taxon>
    </lineage>
</organism>
<gene>
    <name evidence="7" type="ORF">SAMN05661053_1071</name>
</gene>
<evidence type="ECO:0000256" key="4">
    <source>
        <dbReference type="ARBA" id="ARBA00023125"/>
    </source>
</evidence>
<proteinExistence type="inferred from homology"/>
<dbReference type="GO" id="GO:0030170">
    <property type="term" value="F:pyridoxal phosphate binding"/>
    <property type="evidence" value="ECO:0007669"/>
    <property type="project" value="InterPro"/>
</dbReference>
<dbReference type="CDD" id="cd07377">
    <property type="entry name" value="WHTH_GntR"/>
    <property type="match status" value="1"/>
</dbReference>
<reference evidence="7 8" key="1">
    <citation type="submission" date="2017-08" db="EMBL/GenBank/DDBJ databases">
        <authorList>
            <person name="de Groot N.N."/>
        </authorList>
    </citation>
    <scope>NUCLEOTIDE SEQUENCE [LARGE SCALE GENOMIC DNA]</scope>
    <source>
        <strain evidence="7 8">HM2</strain>
    </source>
</reference>
<dbReference type="SMART" id="SM00345">
    <property type="entry name" value="HTH_GNTR"/>
    <property type="match status" value="1"/>
</dbReference>
<dbReference type="Proteomes" id="UP000255423">
    <property type="component" value="Unassembled WGS sequence"/>
</dbReference>
<keyword evidence="3" id="KW-0805">Transcription regulation</keyword>
<comment type="similarity">
    <text evidence="1">In the C-terminal section; belongs to the class-I pyridoxal-phosphate-dependent aminotransferase family.</text>
</comment>
<evidence type="ECO:0000259" key="6">
    <source>
        <dbReference type="PROSITE" id="PS50949"/>
    </source>
</evidence>
<keyword evidence="5" id="KW-0804">Transcription</keyword>
<dbReference type="InterPro" id="IPR036390">
    <property type="entry name" value="WH_DNA-bd_sf"/>
</dbReference>
<evidence type="ECO:0000256" key="3">
    <source>
        <dbReference type="ARBA" id="ARBA00023015"/>
    </source>
</evidence>
<evidence type="ECO:0000313" key="8">
    <source>
        <dbReference type="Proteomes" id="UP000255423"/>
    </source>
</evidence>
<dbReference type="EMBL" id="UHJL01000001">
    <property type="protein sequence ID" value="SUQ19827.1"/>
    <property type="molecule type" value="Genomic_DNA"/>
</dbReference>
<evidence type="ECO:0000313" key="7">
    <source>
        <dbReference type="EMBL" id="SUQ19827.1"/>
    </source>
</evidence>
<evidence type="ECO:0000256" key="5">
    <source>
        <dbReference type="ARBA" id="ARBA00023163"/>
    </source>
</evidence>
<dbReference type="SUPFAM" id="SSF53383">
    <property type="entry name" value="PLP-dependent transferases"/>
    <property type="match status" value="1"/>
</dbReference>
<dbReference type="SUPFAM" id="SSF46785">
    <property type="entry name" value="Winged helix' DNA-binding domain"/>
    <property type="match status" value="1"/>
</dbReference>
<dbReference type="Pfam" id="PF00155">
    <property type="entry name" value="Aminotran_1_2"/>
    <property type="match status" value="1"/>
</dbReference>
<keyword evidence="4" id="KW-0238">DNA-binding</keyword>
<keyword evidence="2" id="KW-0663">Pyridoxal phosphate</keyword>
<accession>A0A380RXZ1</accession>
<name>A0A380RXZ1_FIBSU</name>
<dbReference type="InterPro" id="IPR051446">
    <property type="entry name" value="HTH_trans_reg/aminotransferase"/>
</dbReference>
<dbReference type="Gene3D" id="3.40.640.10">
    <property type="entry name" value="Type I PLP-dependent aspartate aminotransferase-like (Major domain)"/>
    <property type="match status" value="1"/>
</dbReference>